<name>B0VHH8_CLOAI</name>
<accession>B0VHH8</accession>
<dbReference type="Proteomes" id="UP000002019">
    <property type="component" value="Chromosome"/>
</dbReference>
<dbReference type="HOGENOM" id="CLU_170247_0_0_0"/>
<dbReference type="RefSeq" id="WP_015424651.1">
    <property type="nucleotide sequence ID" value="NC_020449.1"/>
</dbReference>
<keyword evidence="2" id="KW-1185">Reference proteome</keyword>
<dbReference type="Gene3D" id="3.30.70.1150">
    <property type="entry name" value="ACT-like. Chain A, domain 2"/>
    <property type="match status" value="1"/>
</dbReference>
<dbReference type="OrthoDB" id="9796135at2"/>
<reference evidence="1 2" key="1">
    <citation type="journal article" date="2008" name="J. Bacteriol.">
        <title>'Candidatus Cloacamonas acidaminovorans': genome sequence reconstruction provides a first glimpse of a new bacterial division.</title>
        <authorList>
            <person name="Pelletier E."/>
            <person name="Kreimeyer A."/>
            <person name="Bocs S."/>
            <person name="Rouy Z."/>
            <person name="Gyapay G."/>
            <person name="Chouari R."/>
            <person name="Riviere D."/>
            <person name="Ganesan A."/>
            <person name="Daegelen P."/>
            <person name="Sghir A."/>
            <person name="Cohen G.N."/>
            <person name="Medigue C."/>
            <person name="Weissenbach J."/>
            <person name="Le Paslier D."/>
        </authorList>
    </citation>
    <scope>NUCLEOTIDE SEQUENCE [LARGE SCALE GENOMIC DNA]</scope>
    <source>
        <strain evidence="2">Evry</strain>
    </source>
</reference>
<evidence type="ECO:0008006" key="3">
    <source>
        <dbReference type="Google" id="ProtNLM"/>
    </source>
</evidence>
<protein>
    <recommendedName>
        <fullName evidence="3">Iron-only hydrogenase system regulator</fullName>
    </recommendedName>
</protein>
<dbReference type="eggNOG" id="COG0864">
    <property type="taxonomic scope" value="Bacteria"/>
</dbReference>
<dbReference type="STRING" id="459349.CLOAM0920"/>
<sequence length="90" mass="10103">MNAKYHILSIIMEDRESAFHPVNELLHSYAQNILLRVGYPMRDLGVAVIFLIVELSVSEMGAFSGKLGQIKSVKVKVTTLKLEEGEQNEN</sequence>
<dbReference type="InterPro" id="IPR023860">
    <property type="entry name" value="FeFe-hyd_TM1266"/>
</dbReference>
<evidence type="ECO:0000313" key="1">
    <source>
        <dbReference type="EMBL" id="CAO80793.1"/>
    </source>
</evidence>
<dbReference type="InterPro" id="IPR045865">
    <property type="entry name" value="ACT-like_dom_sf"/>
</dbReference>
<dbReference type="NCBIfam" id="TIGR03959">
    <property type="entry name" value="hyd_TM1266"/>
    <property type="match status" value="1"/>
</dbReference>
<proteinExistence type="predicted"/>
<gene>
    <name evidence="1" type="ordered locus">CLOAM0920</name>
</gene>
<dbReference type="EMBL" id="CU466930">
    <property type="protein sequence ID" value="CAO80793.1"/>
    <property type="molecule type" value="Genomic_DNA"/>
</dbReference>
<dbReference type="KEGG" id="caci:CLOAM0920"/>
<evidence type="ECO:0000313" key="2">
    <source>
        <dbReference type="Proteomes" id="UP000002019"/>
    </source>
</evidence>
<dbReference type="Pfam" id="PF21699">
    <property type="entry name" value="TM1266-like"/>
    <property type="match status" value="1"/>
</dbReference>
<dbReference type="SUPFAM" id="SSF55021">
    <property type="entry name" value="ACT-like"/>
    <property type="match status" value="1"/>
</dbReference>
<dbReference type="AlphaFoldDB" id="B0VHH8"/>
<dbReference type="InterPro" id="IPR027271">
    <property type="entry name" value="Acetolactate_synth/TF_NikR_C"/>
</dbReference>
<organism evidence="1 2">
    <name type="scientific">Cloacimonas acidaminovorans (strain Evry)</name>
    <dbReference type="NCBI Taxonomy" id="459349"/>
    <lineage>
        <taxon>Bacteria</taxon>
        <taxon>Pseudomonadati</taxon>
        <taxon>Candidatus Cloacimonadota</taxon>
        <taxon>Candidatus Cloacimonadia</taxon>
        <taxon>Candidatus Cloacimonadales</taxon>
        <taxon>Candidatus Cloacimonadaceae</taxon>
        <taxon>Candidatus Cloacimonas</taxon>
    </lineage>
</organism>